<feature type="compositionally biased region" description="Basic and acidic residues" evidence="1">
    <location>
        <begin position="447"/>
        <end position="474"/>
    </location>
</feature>
<dbReference type="AlphaFoldDB" id="A0A6J4MYL9"/>
<organism evidence="2">
    <name type="scientific">uncultured Gemmatimonadota bacterium</name>
    <dbReference type="NCBI Taxonomy" id="203437"/>
    <lineage>
        <taxon>Bacteria</taxon>
        <taxon>Pseudomonadati</taxon>
        <taxon>Gemmatimonadota</taxon>
        <taxon>environmental samples</taxon>
    </lineage>
</organism>
<feature type="non-terminal residue" evidence="2">
    <location>
        <position position="1"/>
    </location>
</feature>
<sequence>VRNRGAADRPHAVRALSHRGGRGARRHGSRVPRPRRAPGPRRGRKGDRHRGARAGGARAPAGPLPSRGARRRRASPPQRGGHPRLRRRRGAGAGLPGDGAASRRRPGHAPGAQRPAAHARVAFHPAPGSARARRRPPGRHGAPRRKAGQPVPPRGRPRRRPARSRAGLRHRAGGGRRGRDGGAADRVRTRALLPRVRLAGADARRRAHHPRVRRVQPGGGGLSPAHRTAPVYRHGCGADGDGGGRVRAHAAGARAAPAAAPGGDAAARHVAEPGAALSRRGRVRRRPLHRRRATASGGPGADGYHPAGRAAAAGTDRGRRLGRAVARRRYPHADAAPRAGARVHSRAGDVRAAATTPRVSVGRATGRVSVRRLSPAPPGDGAPVCAGAVAVHPHLHGAGAVRGRMGPGEHGRDGGRHAVGLRGCRGRHPVHATGGPPAERGPGTAGDGRRGLHARDRRGGLLRGDGQRPGDHTGRRLRCAGGRELRHVTPHAPAPAAGRVLPGSL</sequence>
<name>A0A6J4MYL9_9BACT</name>
<evidence type="ECO:0000256" key="1">
    <source>
        <dbReference type="SAM" id="MobiDB-lite"/>
    </source>
</evidence>
<feature type="compositionally biased region" description="Basic residues" evidence="1">
    <location>
        <begin position="131"/>
        <end position="147"/>
    </location>
</feature>
<feature type="compositionally biased region" description="Low complexity" evidence="1">
    <location>
        <begin position="55"/>
        <end position="67"/>
    </location>
</feature>
<feature type="region of interest" description="Disordered" evidence="1">
    <location>
        <begin position="1"/>
        <end position="229"/>
    </location>
</feature>
<reference evidence="2" key="1">
    <citation type="submission" date="2020-02" db="EMBL/GenBank/DDBJ databases">
        <authorList>
            <person name="Meier V. D."/>
        </authorList>
    </citation>
    <scope>NUCLEOTIDE SEQUENCE</scope>
    <source>
        <strain evidence="2">AVDCRST_MAG89</strain>
    </source>
</reference>
<accession>A0A6J4MYL9</accession>
<feature type="compositionally biased region" description="Basic residues" evidence="1">
    <location>
        <begin position="205"/>
        <end position="214"/>
    </location>
</feature>
<proteinExistence type="predicted"/>
<evidence type="ECO:0000313" key="2">
    <source>
        <dbReference type="EMBL" id="CAA9370164.1"/>
    </source>
</evidence>
<gene>
    <name evidence="2" type="ORF">AVDCRST_MAG89-4525</name>
</gene>
<feature type="compositionally biased region" description="Basic and acidic residues" evidence="1">
    <location>
        <begin position="1"/>
        <end position="11"/>
    </location>
</feature>
<feature type="region of interest" description="Disordered" evidence="1">
    <location>
        <begin position="268"/>
        <end position="363"/>
    </location>
</feature>
<feature type="non-terminal residue" evidence="2">
    <location>
        <position position="505"/>
    </location>
</feature>
<feature type="compositionally biased region" description="Basic residues" evidence="1">
    <location>
        <begin position="81"/>
        <end position="90"/>
    </location>
</feature>
<protein>
    <submittedName>
        <fullName evidence="2">Uncharacterized protein</fullName>
    </submittedName>
</protein>
<feature type="region of interest" description="Disordered" evidence="1">
    <location>
        <begin position="426"/>
        <end position="505"/>
    </location>
</feature>
<feature type="compositionally biased region" description="Basic residues" evidence="1">
    <location>
        <begin position="279"/>
        <end position="293"/>
    </location>
</feature>
<feature type="compositionally biased region" description="Basic residues" evidence="1">
    <location>
        <begin position="16"/>
        <end position="52"/>
    </location>
</feature>
<dbReference type="EMBL" id="CADCTV010000949">
    <property type="protein sequence ID" value="CAA9370164.1"/>
    <property type="molecule type" value="Genomic_DNA"/>
</dbReference>
<feature type="compositionally biased region" description="Basic residues" evidence="1">
    <location>
        <begin position="155"/>
        <end position="176"/>
    </location>
</feature>
<feature type="compositionally biased region" description="Basic and acidic residues" evidence="1">
    <location>
        <begin position="177"/>
        <end position="188"/>
    </location>
</feature>
<feature type="compositionally biased region" description="Basic residues" evidence="1">
    <location>
        <begin position="320"/>
        <end position="330"/>
    </location>
</feature>